<evidence type="ECO:0000256" key="5">
    <source>
        <dbReference type="ARBA" id="ARBA00013244"/>
    </source>
</evidence>
<comment type="pathway">
    <text evidence="2">Glycerolipid metabolism; triacylglycerol biosynthesis.</text>
</comment>
<keyword evidence="13 16" id="KW-0472">Membrane</keyword>
<evidence type="ECO:0000256" key="14">
    <source>
        <dbReference type="ARBA" id="ARBA00023315"/>
    </source>
</evidence>
<dbReference type="Pfam" id="PF03982">
    <property type="entry name" value="DAGAT"/>
    <property type="match status" value="1"/>
</dbReference>
<comment type="similarity">
    <text evidence="4">Belongs to the diacylglycerol acyltransferase family.</text>
</comment>
<evidence type="ECO:0000256" key="13">
    <source>
        <dbReference type="ARBA" id="ARBA00023136"/>
    </source>
</evidence>
<evidence type="ECO:0000313" key="18">
    <source>
        <dbReference type="Proteomes" id="UP000736787"/>
    </source>
</evidence>
<evidence type="ECO:0000256" key="9">
    <source>
        <dbReference type="ARBA" id="ARBA00022798"/>
    </source>
</evidence>
<evidence type="ECO:0000256" key="3">
    <source>
        <dbReference type="ARBA" id="ARBA00005189"/>
    </source>
</evidence>
<comment type="pathway">
    <text evidence="3">Lipid metabolism.</text>
</comment>
<keyword evidence="7" id="KW-0808">Transferase</keyword>
<comment type="caution">
    <text evidence="17">The sequence shown here is derived from an EMBL/GenBank/DDBJ whole genome shotgun (WGS) entry which is preliminary data.</text>
</comment>
<organism evidence="17 18">
    <name type="scientific">Phytophthora cactorum</name>
    <dbReference type="NCBI Taxonomy" id="29920"/>
    <lineage>
        <taxon>Eukaryota</taxon>
        <taxon>Sar</taxon>
        <taxon>Stramenopiles</taxon>
        <taxon>Oomycota</taxon>
        <taxon>Peronosporomycetes</taxon>
        <taxon>Peronosporales</taxon>
        <taxon>Peronosporaceae</taxon>
        <taxon>Phytophthora</taxon>
    </lineage>
</organism>
<protein>
    <recommendedName>
        <fullName evidence="5">diacylglycerol O-acyltransferase</fullName>
        <ecNumber evidence="5">2.3.1.20</ecNumber>
    </recommendedName>
</protein>
<dbReference type="GO" id="GO:0019432">
    <property type="term" value="P:triglyceride biosynthetic process"/>
    <property type="evidence" value="ECO:0007669"/>
    <property type="project" value="TreeGrafter"/>
</dbReference>
<evidence type="ECO:0000256" key="6">
    <source>
        <dbReference type="ARBA" id="ARBA00022516"/>
    </source>
</evidence>
<proteinExistence type="inferred from homology"/>
<keyword evidence="8 16" id="KW-0812">Transmembrane</keyword>
<dbReference type="InterPro" id="IPR007130">
    <property type="entry name" value="DAGAT"/>
</dbReference>
<dbReference type="AlphaFoldDB" id="A0A8T1DJK9"/>
<keyword evidence="9" id="KW-0319">Glycerol metabolism</keyword>
<evidence type="ECO:0000256" key="1">
    <source>
        <dbReference type="ARBA" id="ARBA00004477"/>
    </source>
</evidence>
<dbReference type="GO" id="GO:0004144">
    <property type="term" value="F:diacylglycerol O-acyltransferase activity"/>
    <property type="evidence" value="ECO:0007669"/>
    <property type="project" value="UniProtKB-EC"/>
</dbReference>
<keyword evidence="14" id="KW-0012">Acyltransferase</keyword>
<name>A0A8T1DJK9_9STRA</name>
<dbReference type="EC" id="2.3.1.20" evidence="5"/>
<keyword evidence="6" id="KW-0444">Lipid biosynthesis</keyword>
<sequence>MTSRLASSAAAALRRRQDPKLAEKFNLATLNGGKSPFVVSSNRLLKVNKKPQQRITDKFSLEYLLGPSKPQTGTKKNPFHVASSKLIQAVGVDTARNQYAAYSMRQLSKLMTVLRQVLALLNTSTTTIMGDVSRLGHAAAGRTPSWPNNNAAPELQTLRGYVGRRFLLWSLFGLWIFGLGAYIIMWLYSGLCVSRWAWTALQTSSWALATPPPMSVQLYLAFTVLYESYHYATRDSLHLWPRMRRLARHILLHYPYFRLNATIFEERELEKQKLRLNEEQDKNSIDATVDSEDTEQNDSKHLSPAAAIKAVEENDISPYVEGGTKNLFAFHPHGVLTCGFSFNGAYHMGFERSACRWLSAENLFWFPLIRDILNWMEYSSCAKANMLKFMRKDQNVSIIPGGFEEATLYQRGKHRLYLKKRFGFIKIALQHGYNVHPVYTFGEEYTYHAFPYLQSLRLQLNRLQIPGTFFFGEASCFYMPRNDIDLITVVGKPLRFPRIEHPTKEDVQKYQAQYVEALKDLFDSYKGVYAADPNATLEIF</sequence>
<dbReference type="PANTHER" id="PTHR12317:SF0">
    <property type="entry name" value="ACYLTRANSFERASE"/>
    <property type="match status" value="1"/>
</dbReference>
<evidence type="ECO:0000256" key="11">
    <source>
        <dbReference type="ARBA" id="ARBA00022989"/>
    </source>
</evidence>
<dbReference type="GO" id="GO:0005789">
    <property type="term" value="C:endoplasmic reticulum membrane"/>
    <property type="evidence" value="ECO:0007669"/>
    <property type="project" value="UniProtKB-SubCell"/>
</dbReference>
<keyword evidence="10" id="KW-0256">Endoplasmic reticulum</keyword>
<dbReference type="GO" id="GO:0006071">
    <property type="term" value="P:glycerol metabolic process"/>
    <property type="evidence" value="ECO:0007669"/>
    <property type="project" value="UniProtKB-KW"/>
</dbReference>
<evidence type="ECO:0000256" key="2">
    <source>
        <dbReference type="ARBA" id="ARBA00004771"/>
    </source>
</evidence>
<dbReference type="VEuPathDB" id="FungiDB:PC110_g1370"/>
<dbReference type="PANTHER" id="PTHR12317">
    <property type="entry name" value="DIACYLGLYCEROL O-ACYLTRANSFERASE"/>
    <property type="match status" value="1"/>
</dbReference>
<evidence type="ECO:0000256" key="8">
    <source>
        <dbReference type="ARBA" id="ARBA00022692"/>
    </source>
</evidence>
<dbReference type="Proteomes" id="UP000736787">
    <property type="component" value="Unassembled WGS sequence"/>
</dbReference>
<dbReference type="EMBL" id="RCMK01000241">
    <property type="protein sequence ID" value="KAG2941674.1"/>
    <property type="molecule type" value="Genomic_DNA"/>
</dbReference>
<evidence type="ECO:0000256" key="7">
    <source>
        <dbReference type="ARBA" id="ARBA00022679"/>
    </source>
</evidence>
<dbReference type="VEuPathDB" id="FungiDB:PC110_g1369"/>
<evidence type="ECO:0000256" key="15">
    <source>
        <dbReference type="SAM" id="MobiDB-lite"/>
    </source>
</evidence>
<evidence type="ECO:0000256" key="16">
    <source>
        <dbReference type="SAM" id="Phobius"/>
    </source>
</evidence>
<feature type="transmembrane region" description="Helical" evidence="16">
    <location>
        <begin position="166"/>
        <end position="188"/>
    </location>
</feature>
<evidence type="ECO:0000256" key="4">
    <source>
        <dbReference type="ARBA" id="ARBA00005420"/>
    </source>
</evidence>
<accession>A0A8T1DJK9</accession>
<keyword evidence="11 16" id="KW-1133">Transmembrane helix</keyword>
<keyword evidence="12" id="KW-0443">Lipid metabolism</keyword>
<evidence type="ECO:0000313" key="17">
    <source>
        <dbReference type="EMBL" id="KAG2941674.1"/>
    </source>
</evidence>
<reference evidence="17" key="1">
    <citation type="submission" date="2018-10" db="EMBL/GenBank/DDBJ databases">
        <title>Effector identification in a new, highly contiguous assembly of the strawberry crown rot pathogen Phytophthora cactorum.</title>
        <authorList>
            <person name="Armitage A.D."/>
            <person name="Nellist C.F."/>
            <person name="Bates H."/>
            <person name="Vickerstaff R.J."/>
            <person name="Harrison R.J."/>
        </authorList>
    </citation>
    <scope>NUCLEOTIDE SEQUENCE</scope>
    <source>
        <strain evidence="17">4040</strain>
    </source>
</reference>
<evidence type="ECO:0000256" key="10">
    <source>
        <dbReference type="ARBA" id="ARBA00022824"/>
    </source>
</evidence>
<evidence type="ECO:0000256" key="12">
    <source>
        <dbReference type="ARBA" id="ARBA00023098"/>
    </source>
</evidence>
<dbReference type="CDD" id="cd07987">
    <property type="entry name" value="LPLAT_MGAT-like"/>
    <property type="match status" value="1"/>
</dbReference>
<feature type="region of interest" description="Disordered" evidence="15">
    <location>
        <begin position="282"/>
        <end position="301"/>
    </location>
</feature>
<comment type="subcellular location">
    <subcellularLocation>
        <location evidence="1">Endoplasmic reticulum membrane</location>
        <topology evidence="1">Multi-pass membrane protein</topology>
    </subcellularLocation>
</comment>
<gene>
    <name evidence="17" type="ORF">PC117_g10114</name>
</gene>